<name>A0A562QSS2_9BACI</name>
<protein>
    <submittedName>
        <fullName evidence="1">Uncharacterized protein DUF4025</fullName>
    </submittedName>
</protein>
<dbReference type="Pfam" id="PF13217">
    <property type="entry name" value="DUF4025"/>
    <property type="match status" value="1"/>
</dbReference>
<proteinExistence type="predicted"/>
<reference evidence="1 2" key="1">
    <citation type="journal article" date="2015" name="Stand. Genomic Sci.">
        <title>Genomic Encyclopedia of Bacterial and Archaeal Type Strains, Phase III: the genomes of soil and plant-associated and newly described type strains.</title>
        <authorList>
            <person name="Whitman W.B."/>
            <person name="Woyke T."/>
            <person name="Klenk H.P."/>
            <person name="Zhou Y."/>
            <person name="Lilburn T.G."/>
            <person name="Beck B.J."/>
            <person name="De Vos P."/>
            <person name="Vandamme P."/>
            <person name="Eisen J.A."/>
            <person name="Garrity G."/>
            <person name="Hugenholtz P."/>
            <person name="Kyrpides N.C."/>
        </authorList>
    </citation>
    <scope>NUCLEOTIDE SEQUENCE [LARGE SCALE GENOMIC DNA]</scope>
    <source>
        <strain evidence="1 2">CGMCC 1.10116</strain>
    </source>
</reference>
<evidence type="ECO:0000313" key="1">
    <source>
        <dbReference type="EMBL" id="TWI59136.1"/>
    </source>
</evidence>
<accession>A0A562QSS2</accession>
<sequence length="77" mass="8703">MVNKQNEKIPTKTSDAVATNYYQPSDYKSSQEVESGLAKTHEQVSDTYVEGTVDGNIVEIHGEDFEPKREGFTEFEE</sequence>
<dbReference type="InterPro" id="IPR025100">
    <property type="entry name" value="DUF4025"/>
</dbReference>
<evidence type="ECO:0000313" key="2">
    <source>
        <dbReference type="Proteomes" id="UP000315711"/>
    </source>
</evidence>
<dbReference type="EMBL" id="VLKZ01000002">
    <property type="protein sequence ID" value="TWI59136.1"/>
    <property type="molecule type" value="Genomic_DNA"/>
</dbReference>
<dbReference type="Proteomes" id="UP000315711">
    <property type="component" value="Unassembled WGS sequence"/>
</dbReference>
<organism evidence="1 2">
    <name type="scientific">Halalkalibacter nanhaiisediminis</name>
    <dbReference type="NCBI Taxonomy" id="688079"/>
    <lineage>
        <taxon>Bacteria</taxon>
        <taxon>Bacillati</taxon>
        <taxon>Bacillota</taxon>
        <taxon>Bacilli</taxon>
        <taxon>Bacillales</taxon>
        <taxon>Bacillaceae</taxon>
        <taxon>Halalkalibacter</taxon>
    </lineage>
</organism>
<dbReference type="AlphaFoldDB" id="A0A562QSS2"/>
<keyword evidence="2" id="KW-1185">Reference proteome</keyword>
<gene>
    <name evidence="1" type="ORF">IQ10_00848</name>
</gene>
<dbReference type="OrthoDB" id="2476089at2"/>
<comment type="caution">
    <text evidence="1">The sequence shown here is derived from an EMBL/GenBank/DDBJ whole genome shotgun (WGS) entry which is preliminary data.</text>
</comment>